<evidence type="ECO:0000313" key="2">
    <source>
        <dbReference type="EMBL" id="KAL1507344.1"/>
    </source>
</evidence>
<comment type="caution">
    <text evidence="2">The sequence shown here is derived from an EMBL/GenBank/DDBJ whole genome shotgun (WGS) entry which is preliminary data.</text>
</comment>
<evidence type="ECO:0000256" key="1">
    <source>
        <dbReference type="SAM" id="SignalP"/>
    </source>
</evidence>
<accession>A0AB34IUQ9</accession>
<keyword evidence="3" id="KW-1185">Reference proteome</keyword>
<organism evidence="2 3">
    <name type="scientific">Prymnesium parvum</name>
    <name type="common">Toxic golden alga</name>
    <dbReference type="NCBI Taxonomy" id="97485"/>
    <lineage>
        <taxon>Eukaryota</taxon>
        <taxon>Haptista</taxon>
        <taxon>Haptophyta</taxon>
        <taxon>Prymnesiophyceae</taxon>
        <taxon>Prymnesiales</taxon>
        <taxon>Prymnesiaceae</taxon>
        <taxon>Prymnesium</taxon>
    </lineage>
</organism>
<evidence type="ECO:0008006" key="4">
    <source>
        <dbReference type="Google" id="ProtNLM"/>
    </source>
</evidence>
<dbReference type="EMBL" id="JBGBPQ010000018">
    <property type="protein sequence ID" value="KAL1507344.1"/>
    <property type="molecule type" value="Genomic_DNA"/>
</dbReference>
<proteinExistence type="predicted"/>
<dbReference type="AlphaFoldDB" id="A0AB34IUQ9"/>
<reference evidence="2 3" key="1">
    <citation type="journal article" date="2024" name="Science">
        <title>Giant polyketide synthase enzymes in the biosynthesis of giant marine polyether toxins.</title>
        <authorList>
            <person name="Fallon T.R."/>
            <person name="Shende V.V."/>
            <person name="Wierzbicki I.H."/>
            <person name="Pendleton A.L."/>
            <person name="Watervoot N.F."/>
            <person name="Auber R.P."/>
            <person name="Gonzalez D.J."/>
            <person name="Wisecaver J.H."/>
            <person name="Moore B.S."/>
        </authorList>
    </citation>
    <scope>NUCLEOTIDE SEQUENCE [LARGE SCALE GENOMIC DNA]</scope>
    <source>
        <strain evidence="2 3">12B1</strain>
    </source>
</reference>
<protein>
    <recommendedName>
        <fullName evidence="4">Chitin-binding type-4 domain-containing protein</fullName>
    </recommendedName>
</protein>
<feature type="signal peptide" evidence="1">
    <location>
        <begin position="1"/>
        <end position="17"/>
    </location>
</feature>
<dbReference type="Proteomes" id="UP001515480">
    <property type="component" value="Unassembled WGS sequence"/>
</dbReference>
<evidence type="ECO:0000313" key="3">
    <source>
        <dbReference type="Proteomes" id="UP001515480"/>
    </source>
</evidence>
<sequence>MVGGLLLLSVRSACGHAALSFPRPRNAIDGGLPPWSEWAYPCDASHQRAQCRISFCEDGKNCAGSCPISAHSGVPNALNASNGQSCYWFSNGCTIGCASCDGTSNHVGHGAQRFLYHGMDARTLVEKNLTLANPWNPPAGAMRLDEATRASLSIKANCANPTTNATICDPRLRTANTQAECGSADDFYFFSPWRAPGSAPVIDACGSAGGRFAGQGIGGAGAQFQNSSLARQGDKGSQLPAMPSHVTWKAGSDVEVAWTVMANHGGGYAYRLAPADAPLTEETFRKLPLDFVGKSILRWDGDSKTELQFEGWRTSVGTLPPGSMWSKNPIPSGLWEREGPGFEPVCAESEECKRWASGFGGEQGVCRCSGYSNLGPLLPNLEIVDLVQIPRHLKAGKYVLQWRWDCEESDQVWASCADVTIG</sequence>
<name>A0AB34IUQ9_PRYPA</name>
<keyword evidence="1" id="KW-0732">Signal</keyword>
<gene>
    <name evidence="2" type="ORF">AB1Y20_008190</name>
</gene>
<feature type="chain" id="PRO_5044284277" description="Chitin-binding type-4 domain-containing protein" evidence="1">
    <location>
        <begin position="18"/>
        <end position="422"/>
    </location>
</feature>